<reference evidence="2" key="1">
    <citation type="journal article" date="2019" name="Int. J. Syst. Evol. Microbiol.">
        <title>The Global Catalogue of Microorganisms (GCM) 10K type strain sequencing project: providing services to taxonomists for standard genome sequencing and annotation.</title>
        <authorList>
            <consortium name="The Broad Institute Genomics Platform"/>
            <consortium name="The Broad Institute Genome Sequencing Center for Infectious Disease"/>
            <person name="Wu L."/>
            <person name="Ma J."/>
        </authorList>
    </citation>
    <scope>NUCLEOTIDE SEQUENCE [LARGE SCALE GENOMIC DNA]</scope>
    <source>
        <strain evidence="2">JCM 16702</strain>
    </source>
</reference>
<dbReference type="Proteomes" id="UP001500683">
    <property type="component" value="Unassembled WGS sequence"/>
</dbReference>
<comment type="caution">
    <text evidence="1">The sequence shown here is derived from an EMBL/GenBank/DDBJ whole genome shotgun (WGS) entry which is preliminary data.</text>
</comment>
<dbReference type="NCBIfam" id="NF041886">
    <property type="entry name" value="Rmf_CrpP_fam"/>
    <property type="match status" value="1"/>
</dbReference>
<gene>
    <name evidence="1" type="ORF">GCM10022214_10420</name>
</gene>
<accession>A0ABP7V5J4</accession>
<keyword evidence="2" id="KW-1185">Reference proteome</keyword>
<evidence type="ECO:0000313" key="2">
    <source>
        <dbReference type="Proteomes" id="UP001500683"/>
    </source>
</evidence>
<name>A0ABP7V5J4_9ACTN</name>
<organism evidence="1 2">
    <name type="scientific">Actinomadura miaoliensis</name>
    <dbReference type="NCBI Taxonomy" id="430685"/>
    <lineage>
        <taxon>Bacteria</taxon>
        <taxon>Bacillati</taxon>
        <taxon>Actinomycetota</taxon>
        <taxon>Actinomycetes</taxon>
        <taxon>Streptosporangiales</taxon>
        <taxon>Thermomonosporaceae</taxon>
        <taxon>Actinomadura</taxon>
    </lineage>
</organism>
<evidence type="ECO:0000313" key="1">
    <source>
        <dbReference type="EMBL" id="GAA4059776.1"/>
    </source>
</evidence>
<dbReference type="EMBL" id="BAAAZG010000002">
    <property type="protein sequence ID" value="GAA4059776.1"/>
    <property type="molecule type" value="Genomic_DNA"/>
</dbReference>
<proteinExistence type="predicted"/>
<dbReference type="NCBIfam" id="NF041887">
    <property type="entry name" value="Rmf_like_phage"/>
    <property type="match status" value="1"/>
</dbReference>
<dbReference type="RefSeq" id="WP_344941449.1">
    <property type="nucleotide sequence ID" value="NZ_BAAAZG010000002.1"/>
</dbReference>
<sequence>MSDADRAAGRRMILAHLEGQRAAHEGQPSTACPYDLNAEDAVTRARARMWLRGHDRVAPFPVDYSG</sequence>
<protein>
    <submittedName>
        <fullName evidence="1">Uncharacterized protein</fullName>
    </submittedName>
</protein>